<dbReference type="SUPFAM" id="SSF53807">
    <property type="entry name" value="Helical backbone' metal receptor"/>
    <property type="match status" value="1"/>
</dbReference>
<reference evidence="8 9" key="1">
    <citation type="submission" date="2020-08" db="EMBL/GenBank/DDBJ databases">
        <title>Cohnella phylogeny.</title>
        <authorList>
            <person name="Dunlap C."/>
        </authorList>
    </citation>
    <scope>NUCLEOTIDE SEQUENCE [LARGE SCALE GENOMIC DNA]</scope>
    <source>
        <strain evidence="8 9">DSM 25239</strain>
    </source>
</reference>
<feature type="region of interest" description="Disordered" evidence="5">
    <location>
        <begin position="27"/>
        <end position="53"/>
    </location>
</feature>
<comment type="subcellular location">
    <subcellularLocation>
        <location evidence="1">Cell envelope</location>
    </subcellularLocation>
</comment>
<comment type="caution">
    <text evidence="8">The sequence shown here is derived from an EMBL/GenBank/DDBJ whole genome shotgun (WGS) entry which is preliminary data.</text>
</comment>
<comment type="similarity">
    <text evidence="2">Belongs to the bacterial solute-binding protein 8 family.</text>
</comment>
<dbReference type="InterPro" id="IPR051313">
    <property type="entry name" value="Bact_iron-sidero_bind"/>
</dbReference>
<dbReference type="InterPro" id="IPR002491">
    <property type="entry name" value="ABC_transptr_periplasmic_BD"/>
</dbReference>
<dbReference type="PANTHER" id="PTHR30532:SF24">
    <property type="entry name" value="FERRIC ENTEROBACTIN-BINDING PERIPLASMIC PROTEIN FEPB"/>
    <property type="match status" value="1"/>
</dbReference>
<evidence type="ECO:0000256" key="5">
    <source>
        <dbReference type="SAM" id="MobiDB-lite"/>
    </source>
</evidence>
<protein>
    <submittedName>
        <fullName evidence="8">ABC transporter substrate-binding protein</fullName>
    </submittedName>
</protein>
<organism evidence="8 9">
    <name type="scientific">Cohnella xylanilytica</name>
    <dbReference type="NCBI Taxonomy" id="557555"/>
    <lineage>
        <taxon>Bacteria</taxon>
        <taxon>Bacillati</taxon>
        <taxon>Bacillota</taxon>
        <taxon>Bacilli</taxon>
        <taxon>Bacillales</taxon>
        <taxon>Paenibacillaceae</taxon>
        <taxon>Cohnella</taxon>
    </lineage>
</organism>
<evidence type="ECO:0000256" key="2">
    <source>
        <dbReference type="ARBA" id="ARBA00008814"/>
    </source>
</evidence>
<dbReference type="Proteomes" id="UP000553776">
    <property type="component" value="Unassembled WGS sequence"/>
</dbReference>
<dbReference type="PROSITE" id="PS51257">
    <property type="entry name" value="PROKAR_LIPOPROTEIN"/>
    <property type="match status" value="1"/>
</dbReference>
<dbReference type="PROSITE" id="PS50983">
    <property type="entry name" value="FE_B12_PBP"/>
    <property type="match status" value="1"/>
</dbReference>
<evidence type="ECO:0000256" key="3">
    <source>
        <dbReference type="ARBA" id="ARBA00022448"/>
    </source>
</evidence>
<dbReference type="GO" id="GO:0030288">
    <property type="term" value="C:outer membrane-bounded periplasmic space"/>
    <property type="evidence" value="ECO:0007669"/>
    <property type="project" value="TreeGrafter"/>
</dbReference>
<dbReference type="PANTHER" id="PTHR30532">
    <property type="entry name" value="IRON III DICITRATE-BINDING PERIPLASMIC PROTEIN"/>
    <property type="match status" value="1"/>
</dbReference>
<dbReference type="Gene3D" id="3.40.50.1980">
    <property type="entry name" value="Nitrogenase molybdenum iron protein domain"/>
    <property type="match status" value="2"/>
</dbReference>
<dbReference type="Pfam" id="PF01497">
    <property type="entry name" value="Peripla_BP_2"/>
    <property type="match status" value="1"/>
</dbReference>
<keyword evidence="9" id="KW-1185">Reference proteome</keyword>
<evidence type="ECO:0000256" key="1">
    <source>
        <dbReference type="ARBA" id="ARBA00004196"/>
    </source>
</evidence>
<feature type="chain" id="PRO_5038580325" evidence="6">
    <location>
        <begin position="20"/>
        <end position="340"/>
    </location>
</feature>
<accession>A0A841U0H9</accession>
<gene>
    <name evidence="8" type="ORF">H7B90_18090</name>
</gene>
<keyword evidence="4 6" id="KW-0732">Signal</keyword>
<dbReference type="RefSeq" id="WP_185137298.1">
    <property type="nucleotide sequence ID" value="NZ_JACJVR010000070.1"/>
</dbReference>
<dbReference type="AlphaFoldDB" id="A0A841U0H9"/>
<evidence type="ECO:0000259" key="7">
    <source>
        <dbReference type="PROSITE" id="PS50983"/>
    </source>
</evidence>
<evidence type="ECO:0000313" key="8">
    <source>
        <dbReference type="EMBL" id="MBB6693319.1"/>
    </source>
</evidence>
<proteinExistence type="inferred from homology"/>
<feature type="compositionally biased region" description="Low complexity" evidence="5">
    <location>
        <begin position="29"/>
        <end position="53"/>
    </location>
</feature>
<feature type="signal peptide" evidence="6">
    <location>
        <begin position="1"/>
        <end position="19"/>
    </location>
</feature>
<evidence type="ECO:0000256" key="6">
    <source>
        <dbReference type="SAM" id="SignalP"/>
    </source>
</evidence>
<evidence type="ECO:0000313" key="9">
    <source>
        <dbReference type="Proteomes" id="UP000553776"/>
    </source>
</evidence>
<keyword evidence="3" id="KW-0813">Transport</keyword>
<dbReference type="GO" id="GO:1901678">
    <property type="term" value="P:iron coordination entity transport"/>
    <property type="evidence" value="ECO:0007669"/>
    <property type="project" value="UniProtKB-ARBA"/>
</dbReference>
<name>A0A841U0H9_9BACL</name>
<evidence type="ECO:0000256" key="4">
    <source>
        <dbReference type="ARBA" id="ARBA00022729"/>
    </source>
</evidence>
<dbReference type="EMBL" id="JACJVR010000070">
    <property type="protein sequence ID" value="MBB6693319.1"/>
    <property type="molecule type" value="Genomic_DNA"/>
</dbReference>
<feature type="domain" description="Fe/B12 periplasmic-binding" evidence="7">
    <location>
        <begin position="87"/>
        <end position="340"/>
    </location>
</feature>
<sequence length="340" mass="36058">MKRTYLCLVGAMLILALLAGCGSNTSEGPAASNGNASPASSASPSVSSSAAAGESASSSPAAAESSAFPKKIVHAKGETTLETKPAKVAVTYFPYAEHLFAIGDEAAVAGVVGLKSLRNFPVYDSFVGDGRIADLGDEADLERIAAAQPDVIVASEYDDKIYDQLAKIAPTIVIPTSENWQDTIGKVADVVGDEAKAQAYIDAYDAKLEGLAAKLDSDGLKGKTALFMMTWGKGFNYYYGKRLEPYYKGLGLSGFENQKDYGEISLEGVAEWNPDYIFLAEDFTNSAELNAEALKSNAVWNFLNAVKNGRVYVVDSEIVGPLAMGQNKGLDYMAEVFGKK</sequence>